<evidence type="ECO:0000259" key="1">
    <source>
        <dbReference type="Pfam" id="PF03372"/>
    </source>
</evidence>
<dbReference type="PANTHER" id="PTHR33710">
    <property type="entry name" value="BNAC02G09200D PROTEIN"/>
    <property type="match status" value="1"/>
</dbReference>
<dbReference type="EMBL" id="JAAMPC010000004">
    <property type="protein sequence ID" value="KAG2314822.1"/>
    <property type="molecule type" value="Genomic_DNA"/>
</dbReference>
<dbReference type="AlphaFoldDB" id="A0A8X7VPH0"/>
<feature type="domain" description="Endonuclease/exonuclease/phosphatase" evidence="1">
    <location>
        <begin position="14"/>
        <end position="181"/>
    </location>
</feature>
<gene>
    <name evidence="2" type="ORF">Bca52824_017944</name>
</gene>
<comment type="caution">
    <text evidence="2">The sequence shown here is derived from an EMBL/GenBank/DDBJ whole genome shotgun (WGS) entry which is preliminary data.</text>
</comment>
<evidence type="ECO:0000313" key="2">
    <source>
        <dbReference type="EMBL" id="KAG2314822.1"/>
    </source>
</evidence>
<dbReference type="Proteomes" id="UP000886595">
    <property type="component" value="Unassembled WGS sequence"/>
</dbReference>
<evidence type="ECO:0000313" key="3">
    <source>
        <dbReference type="Proteomes" id="UP000886595"/>
    </source>
</evidence>
<proteinExistence type="predicted"/>
<organism evidence="2 3">
    <name type="scientific">Brassica carinata</name>
    <name type="common">Ethiopian mustard</name>
    <name type="synonym">Abyssinian cabbage</name>
    <dbReference type="NCBI Taxonomy" id="52824"/>
    <lineage>
        <taxon>Eukaryota</taxon>
        <taxon>Viridiplantae</taxon>
        <taxon>Streptophyta</taxon>
        <taxon>Embryophyta</taxon>
        <taxon>Tracheophyta</taxon>
        <taxon>Spermatophyta</taxon>
        <taxon>Magnoliopsida</taxon>
        <taxon>eudicotyledons</taxon>
        <taxon>Gunneridae</taxon>
        <taxon>Pentapetalae</taxon>
        <taxon>rosids</taxon>
        <taxon>malvids</taxon>
        <taxon>Brassicales</taxon>
        <taxon>Brassicaceae</taxon>
        <taxon>Brassiceae</taxon>
        <taxon>Brassica</taxon>
    </lineage>
</organism>
<dbReference type="InterPro" id="IPR005135">
    <property type="entry name" value="Endo/exonuclease/phosphatase"/>
</dbReference>
<reference evidence="2 3" key="1">
    <citation type="submission" date="2020-02" db="EMBL/GenBank/DDBJ databases">
        <authorList>
            <person name="Ma Q."/>
            <person name="Huang Y."/>
            <person name="Song X."/>
            <person name="Pei D."/>
        </authorList>
    </citation>
    <scope>NUCLEOTIDE SEQUENCE [LARGE SCALE GENOMIC DNA]</scope>
    <source>
        <strain evidence="2">Sxm20200214</strain>
        <tissue evidence="2">Leaf</tissue>
    </source>
</reference>
<dbReference type="SUPFAM" id="SSF56219">
    <property type="entry name" value="DNase I-like"/>
    <property type="match status" value="1"/>
</dbReference>
<dbReference type="PANTHER" id="PTHR33710:SF77">
    <property type="entry name" value="DNASE I-LIKE SUPERFAMILY PROTEIN"/>
    <property type="match status" value="1"/>
</dbReference>
<sequence>MSSLCCGWNYASNHFSDEDGRIIVICKDPLKVQVLQQSAQQLTCQVQLPASAPFYYTAIYASNQRVDRVGLWVELLHLYQQLNLANLPWILGGDFNEIIHPSEHSLFEVNSISPQMAEFRDTLYKMGMFDLRFQGPLNTWSNHRPESPISKKLDRLLVNSKTISLFPNSVATFLPPETSDHCPSLLDLSHQLPLAGTKPFRFFNYLTKHPLFH</sequence>
<name>A0A8X7VPH0_BRACI</name>
<keyword evidence="3" id="KW-1185">Reference proteome</keyword>
<dbReference type="Pfam" id="PF03372">
    <property type="entry name" value="Exo_endo_phos"/>
    <property type="match status" value="1"/>
</dbReference>
<dbReference type="InterPro" id="IPR036691">
    <property type="entry name" value="Endo/exonu/phosph_ase_sf"/>
</dbReference>
<dbReference type="GO" id="GO:0003824">
    <property type="term" value="F:catalytic activity"/>
    <property type="evidence" value="ECO:0007669"/>
    <property type="project" value="InterPro"/>
</dbReference>
<dbReference type="OrthoDB" id="1104170at2759"/>
<accession>A0A8X7VPH0</accession>
<dbReference type="Gene3D" id="3.60.10.10">
    <property type="entry name" value="Endonuclease/exonuclease/phosphatase"/>
    <property type="match status" value="1"/>
</dbReference>
<protein>
    <recommendedName>
        <fullName evidence="1">Endonuclease/exonuclease/phosphatase domain-containing protein</fullName>
    </recommendedName>
</protein>